<evidence type="ECO:0000256" key="9">
    <source>
        <dbReference type="ARBA" id="ARBA00022984"/>
    </source>
</evidence>
<evidence type="ECO:0000259" key="17">
    <source>
        <dbReference type="Pfam" id="PF00905"/>
    </source>
</evidence>
<evidence type="ECO:0000256" key="2">
    <source>
        <dbReference type="ARBA" id="ARBA00022645"/>
    </source>
</evidence>
<organism evidence="19 20">
    <name type="scientific">Virgibacillus natechei</name>
    <dbReference type="NCBI Taxonomy" id="1216297"/>
    <lineage>
        <taxon>Bacteria</taxon>
        <taxon>Bacillati</taxon>
        <taxon>Bacillota</taxon>
        <taxon>Bacilli</taxon>
        <taxon>Bacillales</taxon>
        <taxon>Bacillaceae</taxon>
        <taxon>Virgibacillus</taxon>
    </lineage>
</organism>
<evidence type="ECO:0000256" key="4">
    <source>
        <dbReference type="ARBA" id="ARBA00022676"/>
    </source>
</evidence>
<feature type="domain" description="Penicillin-binding protein transpeptidase" evidence="17">
    <location>
        <begin position="338"/>
        <end position="611"/>
    </location>
</feature>
<reference evidence="19 20" key="1">
    <citation type="submission" date="2021-03" db="EMBL/GenBank/DDBJ databases">
        <title>Genomic Encyclopedia of Type Strains, Phase IV (KMG-IV): sequencing the most valuable type-strain genomes for metagenomic binning, comparative biology and taxonomic classification.</title>
        <authorList>
            <person name="Goeker M."/>
        </authorList>
    </citation>
    <scope>NUCLEOTIDE SEQUENCE [LARGE SCALE GENOMIC DNA]</scope>
    <source>
        <strain evidence="19 20">DSM 25609</strain>
    </source>
</reference>
<feature type="domain" description="Glycosyl transferase family 51" evidence="18">
    <location>
        <begin position="72"/>
        <end position="246"/>
    </location>
</feature>
<keyword evidence="8" id="KW-0133">Cell shape</keyword>
<keyword evidence="10 16" id="KW-1133">Transmembrane helix</keyword>
<evidence type="ECO:0000256" key="14">
    <source>
        <dbReference type="ARBA" id="ARBA00034000"/>
    </source>
</evidence>
<proteinExistence type="predicted"/>
<evidence type="ECO:0000256" key="7">
    <source>
        <dbReference type="ARBA" id="ARBA00022801"/>
    </source>
</evidence>
<keyword evidence="5 19" id="KW-0808">Transferase</keyword>
<evidence type="ECO:0000313" key="19">
    <source>
        <dbReference type="EMBL" id="MBP1968994.1"/>
    </source>
</evidence>
<dbReference type="SUPFAM" id="SSF53955">
    <property type="entry name" value="Lysozyme-like"/>
    <property type="match status" value="1"/>
</dbReference>
<evidence type="ECO:0000256" key="13">
    <source>
        <dbReference type="ARBA" id="ARBA00023316"/>
    </source>
</evidence>
<evidence type="ECO:0000256" key="8">
    <source>
        <dbReference type="ARBA" id="ARBA00022960"/>
    </source>
</evidence>
<gene>
    <name evidence="19" type="ORF">J2Z83_001097</name>
</gene>
<dbReference type="InterPro" id="IPR023346">
    <property type="entry name" value="Lysozyme-like_dom_sf"/>
</dbReference>
<dbReference type="GO" id="GO:0016757">
    <property type="term" value="F:glycosyltransferase activity"/>
    <property type="evidence" value="ECO:0007669"/>
    <property type="project" value="UniProtKB-KW"/>
</dbReference>
<evidence type="ECO:0000259" key="18">
    <source>
        <dbReference type="Pfam" id="PF00912"/>
    </source>
</evidence>
<dbReference type="InterPro" id="IPR036950">
    <property type="entry name" value="PBP_transglycosylase"/>
</dbReference>
<evidence type="ECO:0000256" key="5">
    <source>
        <dbReference type="ARBA" id="ARBA00022679"/>
    </source>
</evidence>
<keyword evidence="6 16" id="KW-0812">Transmembrane</keyword>
<keyword evidence="19" id="KW-0012">Acyltransferase</keyword>
<evidence type="ECO:0000256" key="15">
    <source>
        <dbReference type="ARBA" id="ARBA00049902"/>
    </source>
</evidence>
<evidence type="ECO:0000256" key="16">
    <source>
        <dbReference type="SAM" id="Phobius"/>
    </source>
</evidence>
<dbReference type="EC" id="2.3.2.-" evidence="19"/>
<dbReference type="InterPro" id="IPR012338">
    <property type="entry name" value="Beta-lactam/transpept-like"/>
</dbReference>
<keyword evidence="3" id="KW-0645">Protease</keyword>
<evidence type="ECO:0000256" key="12">
    <source>
        <dbReference type="ARBA" id="ARBA00023268"/>
    </source>
</evidence>
<dbReference type="RefSeq" id="WP_209462212.1">
    <property type="nucleotide sequence ID" value="NZ_CP110224.1"/>
</dbReference>
<comment type="catalytic activity">
    <reaction evidence="15">
        <text>[GlcNAc-(1-&gt;4)-Mur2Ac(oyl-L-Ala-gamma-D-Glu-L-Lys-D-Ala-D-Ala)](n)-di-trans,octa-cis-undecaprenyl diphosphate + beta-D-GlcNAc-(1-&gt;4)-Mur2Ac(oyl-L-Ala-gamma-D-Glu-L-Lys-D-Ala-D-Ala)-di-trans,octa-cis-undecaprenyl diphosphate = [GlcNAc-(1-&gt;4)-Mur2Ac(oyl-L-Ala-gamma-D-Glu-L-Lys-D-Ala-D-Ala)](n+1)-di-trans,octa-cis-undecaprenyl diphosphate + di-trans,octa-cis-undecaprenyl diphosphate + H(+)</text>
        <dbReference type="Rhea" id="RHEA:23708"/>
        <dbReference type="Rhea" id="RHEA-COMP:9602"/>
        <dbReference type="Rhea" id="RHEA-COMP:9603"/>
        <dbReference type="ChEBI" id="CHEBI:15378"/>
        <dbReference type="ChEBI" id="CHEBI:58405"/>
        <dbReference type="ChEBI" id="CHEBI:60033"/>
        <dbReference type="ChEBI" id="CHEBI:78435"/>
        <dbReference type="EC" id="2.4.99.28"/>
    </reaction>
</comment>
<evidence type="ECO:0000313" key="20">
    <source>
        <dbReference type="Proteomes" id="UP001519345"/>
    </source>
</evidence>
<dbReference type="Gene3D" id="3.40.710.10">
    <property type="entry name" value="DD-peptidase/beta-lactamase superfamily"/>
    <property type="match status" value="1"/>
</dbReference>
<keyword evidence="13" id="KW-0961">Cell wall biogenesis/degradation</keyword>
<dbReference type="InterPro" id="IPR001264">
    <property type="entry name" value="Glyco_trans_51"/>
</dbReference>
<evidence type="ECO:0000256" key="1">
    <source>
        <dbReference type="ARBA" id="ARBA00022475"/>
    </source>
</evidence>
<evidence type="ECO:0000256" key="11">
    <source>
        <dbReference type="ARBA" id="ARBA00023136"/>
    </source>
</evidence>
<dbReference type="Pfam" id="PF00905">
    <property type="entry name" value="Transpeptidase"/>
    <property type="match status" value="1"/>
</dbReference>
<dbReference type="InterPro" id="IPR050396">
    <property type="entry name" value="Glycosyltr_51/Transpeptidase"/>
</dbReference>
<dbReference type="EC" id="2.4.1.129" evidence="19"/>
<dbReference type="Proteomes" id="UP001519345">
    <property type="component" value="Unassembled WGS sequence"/>
</dbReference>
<keyword evidence="4 19" id="KW-0328">Glycosyltransferase</keyword>
<keyword evidence="11 16" id="KW-0472">Membrane</keyword>
<dbReference type="EMBL" id="JAGGKX010000004">
    <property type="protein sequence ID" value="MBP1968994.1"/>
    <property type="molecule type" value="Genomic_DNA"/>
</dbReference>
<evidence type="ECO:0000256" key="6">
    <source>
        <dbReference type="ARBA" id="ARBA00022692"/>
    </source>
</evidence>
<dbReference type="PANTHER" id="PTHR32282">
    <property type="entry name" value="BINDING PROTEIN TRANSPEPTIDASE, PUTATIVE-RELATED"/>
    <property type="match status" value="1"/>
</dbReference>
<keyword evidence="12" id="KW-0511">Multifunctional enzyme</keyword>
<comment type="catalytic activity">
    <reaction evidence="14">
        <text>Preferential cleavage: (Ac)2-L-Lys-D-Ala-|-D-Ala. Also transpeptidation of peptidyl-alanyl moieties that are N-acyl substituents of D-alanine.</text>
        <dbReference type="EC" id="3.4.16.4"/>
    </reaction>
</comment>
<protein>
    <submittedName>
        <fullName evidence="19">Penicillin-binding protein 2A</fullName>
        <ecNumber evidence="19">2.3.2.-</ecNumber>
        <ecNumber evidence="19">2.4.1.129</ecNumber>
    </submittedName>
</protein>
<dbReference type="Pfam" id="PF00912">
    <property type="entry name" value="Transgly"/>
    <property type="match status" value="1"/>
</dbReference>
<keyword evidence="7" id="KW-0378">Hydrolase</keyword>
<feature type="transmembrane region" description="Helical" evidence="16">
    <location>
        <begin position="27"/>
        <end position="54"/>
    </location>
</feature>
<dbReference type="Gene3D" id="1.10.3810.10">
    <property type="entry name" value="Biosynthetic peptidoglycan transglycosylase-like"/>
    <property type="match status" value="1"/>
</dbReference>
<keyword evidence="2" id="KW-0121">Carboxypeptidase</keyword>
<keyword evidence="1" id="KW-1003">Cell membrane</keyword>
<dbReference type="GO" id="GO:0016746">
    <property type="term" value="F:acyltransferase activity"/>
    <property type="evidence" value="ECO:0007669"/>
    <property type="project" value="UniProtKB-KW"/>
</dbReference>
<dbReference type="NCBIfam" id="TIGR02074">
    <property type="entry name" value="PBP_1a_fam"/>
    <property type="match status" value="1"/>
</dbReference>
<sequence length="729" mass="81670">MDTIKKRSDKHKDKHNKKRSFISKLKIFLFILIVIVGVGFSGYAAILVGGNLIVDAEDLVLDETTTVETADGEAVSKLYDEDRSVRGIDEIPKHVQDAFISIEDRRFYEHSGVDFKSVFRAVIRNIFAMSKVEGGSTITQQLSKNLFLSNDKTWTRKAKEVMAAVHLERKLSKNEIFELYLNEIYFGDGVYGIERASNYFFSKSVDDLTIAEGALLAGLAKGPNGYSPINHPERALDRRNVVLNAMEDTGVISTETRIQEQEKGLGLDVQERQANAWVDSYIDLVMKEAADDHDLSVNELKRGGYRIVINMDEKVQRIAYDQFQHDDYFPGNTEGAEGAFVMMEQETGKIVSAIGGRDYQIGDLNRVTVERQPGSIMKPIAVYAPAMMQLERYTPYSLIPDYQYDYDGYTVANVDNQFDGSVTIYDALKKSKNTSAVWLLDQIGVDYSKDYLEQLGVAIEDDGLPIALGGLTDGLAPVDLMESYGAFARNGDVIESSTIERIYDKDDEMIFQSNSNSREVFSPQVAWDMTEILTDTVESGTAAPGEFSKALAGKTGSTQHALVEGETNDAWFVGYTPEYTTALWMGYDKLDEDNYLTAGSEYPTRLTKSILTEMDSQELLAENFTKPDDVDALPEPIELPQIAEVQADYSFGVSSLGKLTWQGSPDDRVIYRIYREQEGIDERAGEVKGETEFNLNVTEVFQSNDYYVVPYDPLTKLEGDRSESVSLTW</sequence>
<dbReference type="InterPro" id="IPR001460">
    <property type="entry name" value="PCN-bd_Tpept"/>
</dbReference>
<name>A0ABS4IG40_9BACI</name>
<dbReference type="PANTHER" id="PTHR32282:SF32">
    <property type="entry name" value="PENICILLIN-BINDING PROTEIN 2A"/>
    <property type="match status" value="1"/>
</dbReference>
<evidence type="ECO:0000256" key="3">
    <source>
        <dbReference type="ARBA" id="ARBA00022670"/>
    </source>
</evidence>
<evidence type="ECO:0000256" key="10">
    <source>
        <dbReference type="ARBA" id="ARBA00022989"/>
    </source>
</evidence>
<comment type="caution">
    <text evidence="19">The sequence shown here is derived from an EMBL/GenBank/DDBJ whole genome shotgun (WGS) entry which is preliminary data.</text>
</comment>
<keyword evidence="9" id="KW-0573">Peptidoglycan synthesis</keyword>
<keyword evidence="20" id="KW-1185">Reference proteome</keyword>
<dbReference type="SUPFAM" id="SSF56601">
    <property type="entry name" value="beta-lactamase/transpeptidase-like"/>
    <property type="match status" value="1"/>
</dbReference>
<accession>A0ABS4IG40</accession>